<dbReference type="AlphaFoldDB" id="A0A931CL57"/>
<keyword evidence="3" id="KW-1185">Reference proteome</keyword>
<feature type="transmembrane region" description="Helical" evidence="1">
    <location>
        <begin position="12"/>
        <end position="32"/>
    </location>
</feature>
<keyword evidence="1" id="KW-0812">Transmembrane</keyword>
<keyword evidence="1" id="KW-0472">Membrane</keyword>
<keyword evidence="1" id="KW-1133">Transmembrane helix</keyword>
<organism evidence="2 3">
    <name type="scientific">Arthrobacter terrae</name>
    <dbReference type="NCBI Taxonomy" id="2935737"/>
    <lineage>
        <taxon>Bacteria</taxon>
        <taxon>Bacillati</taxon>
        <taxon>Actinomycetota</taxon>
        <taxon>Actinomycetes</taxon>
        <taxon>Micrococcales</taxon>
        <taxon>Micrococcaceae</taxon>
        <taxon>Arthrobacter</taxon>
    </lineage>
</organism>
<name>A0A931CL57_9MICC</name>
<evidence type="ECO:0000313" key="2">
    <source>
        <dbReference type="EMBL" id="MBG0737871.1"/>
    </source>
</evidence>
<gene>
    <name evidence="2" type="ORF">IV500_00245</name>
</gene>
<protein>
    <submittedName>
        <fullName evidence="2">Uncharacterized protein</fullName>
    </submittedName>
</protein>
<comment type="caution">
    <text evidence="2">The sequence shown here is derived from an EMBL/GenBank/DDBJ whole genome shotgun (WGS) entry which is preliminary data.</text>
</comment>
<sequence length="45" mass="5285">MNKLLRQHPYRYIVIPLVLLWVIASLLTRMFGRDWSDALWGPSGT</sequence>
<dbReference type="Proteomes" id="UP000655366">
    <property type="component" value="Unassembled WGS sequence"/>
</dbReference>
<proteinExistence type="predicted"/>
<dbReference type="RefSeq" id="WP_196394825.1">
    <property type="nucleotide sequence ID" value="NZ_JADNYM010000001.1"/>
</dbReference>
<dbReference type="EMBL" id="JADNYM010000001">
    <property type="protein sequence ID" value="MBG0737871.1"/>
    <property type="molecule type" value="Genomic_DNA"/>
</dbReference>
<accession>A0A931CL57</accession>
<evidence type="ECO:0000313" key="3">
    <source>
        <dbReference type="Proteomes" id="UP000655366"/>
    </source>
</evidence>
<evidence type="ECO:0000256" key="1">
    <source>
        <dbReference type="SAM" id="Phobius"/>
    </source>
</evidence>
<reference evidence="2 3" key="1">
    <citation type="submission" date="2020-11" db="EMBL/GenBank/DDBJ databases">
        <title>Arthrobacter antarcticus sp. nov., isolated from Antarctic Soil.</title>
        <authorList>
            <person name="Li J."/>
        </authorList>
    </citation>
    <scope>NUCLEOTIDE SEQUENCE [LARGE SCALE GENOMIC DNA]</scope>
    <source>
        <strain evidence="2 3">Z1-20</strain>
    </source>
</reference>